<keyword evidence="2" id="KW-1185">Reference proteome</keyword>
<accession>A0A6A4VIH1</accession>
<organism evidence="1 2">
    <name type="scientific">Amphibalanus amphitrite</name>
    <name type="common">Striped barnacle</name>
    <name type="synonym">Balanus amphitrite</name>
    <dbReference type="NCBI Taxonomy" id="1232801"/>
    <lineage>
        <taxon>Eukaryota</taxon>
        <taxon>Metazoa</taxon>
        <taxon>Ecdysozoa</taxon>
        <taxon>Arthropoda</taxon>
        <taxon>Crustacea</taxon>
        <taxon>Multicrustacea</taxon>
        <taxon>Cirripedia</taxon>
        <taxon>Thoracica</taxon>
        <taxon>Thoracicalcarea</taxon>
        <taxon>Balanomorpha</taxon>
        <taxon>Balanoidea</taxon>
        <taxon>Balanidae</taxon>
        <taxon>Amphibalaninae</taxon>
        <taxon>Amphibalanus</taxon>
    </lineage>
</organism>
<dbReference type="Proteomes" id="UP000440578">
    <property type="component" value="Unassembled WGS sequence"/>
</dbReference>
<dbReference type="PANTHER" id="PTHR32026:SF10">
    <property type="entry name" value="METHYLTRANSFERASE-LIKE PROTEIN 24-RELATED"/>
    <property type="match status" value="1"/>
</dbReference>
<evidence type="ECO:0008006" key="3">
    <source>
        <dbReference type="Google" id="ProtNLM"/>
    </source>
</evidence>
<reference evidence="1 2" key="1">
    <citation type="submission" date="2019-07" db="EMBL/GenBank/DDBJ databases">
        <title>Draft genome assembly of a fouling barnacle, Amphibalanus amphitrite (Darwin, 1854): The first reference genome for Thecostraca.</title>
        <authorList>
            <person name="Kim W."/>
        </authorList>
    </citation>
    <scope>NUCLEOTIDE SEQUENCE [LARGE SCALE GENOMIC DNA]</scope>
    <source>
        <strain evidence="1">SNU_AA5</strain>
        <tissue evidence="1">Soma without cirri and trophi</tissue>
    </source>
</reference>
<dbReference type="OrthoDB" id="10006218at2759"/>
<dbReference type="PANTHER" id="PTHR32026">
    <property type="entry name" value="METHYLTRANSFERASE-LIKE PROTEIN 24"/>
    <property type="match status" value="1"/>
</dbReference>
<evidence type="ECO:0000313" key="2">
    <source>
        <dbReference type="Proteomes" id="UP000440578"/>
    </source>
</evidence>
<evidence type="ECO:0000313" key="1">
    <source>
        <dbReference type="EMBL" id="KAF0291090.1"/>
    </source>
</evidence>
<comment type="caution">
    <text evidence="1">The sequence shown here is derived from an EMBL/GenBank/DDBJ whole genome shotgun (WGS) entry which is preliminary data.</text>
</comment>
<sequence>MRRAQWRAVRLLTVGLTVGLLFIVAAQLKVGREQSVDDRELAQCRSIIYPGGKCQCVDASPNDEESCTMLPILDGKKTVCLDDGLLPPGGPCLVYSFGIRDDLSFETEMGRQIDYIKLDAEGSEWSILNEQLTSLHGVLPRVPQLHVEFHLLFPHGTLSADPGKKFSLQPDDAVRFLHTIRRLEAAGFRMFESRPDFGKLTGTAISLIYETTWIRK</sequence>
<proteinExistence type="predicted"/>
<dbReference type="EMBL" id="VIIS01001907">
    <property type="protein sequence ID" value="KAF0291090.1"/>
    <property type="molecule type" value="Genomic_DNA"/>
</dbReference>
<gene>
    <name evidence="1" type="ORF">FJT64_010758</name>
</gene>
<dbReference type="AlphaFoldDB" id="A0A6A4VIH1"/>
<protein>
    <recommendedName>
        <fullName evidence="3">Methyltransferase domain-containing protein</fullName>
    </recommendedName>
</protein>
<dbReference type="InterPro" id="IPR026913">
    <property type="entry name" value="METTL24"/>
</dbReference>
<name>A0A6A4VIH1_AMPAM</name>